<dbReference type="InterPro" id="IPR004837">
    <property type="entry name" value="NaCa_Exmemb"/>
</dbReference>
<evidence type="ECO:0000256" key="5">
    <source>
        <dbReference type="SAM" id="Phobius"/>
    </source>
</evidence>
<dbReference type="PATRIC" id="fig|1129794.4.peg.2077"/>
<organism evidence="7 8">
    <name type="scientific">Paraglaciecola psychrophila 170</name>
    <dbReference type="NCBI Taxonomy" id="1129794"/>
    <lineage>
        <taxon>Bacteria</taxon>
        <taxon>Pseudomonadati</taxon>
        <taxon>Pseudomonadota</taxon>
        <taxon>Gammaproteobacteria</taxon>
        <taxon>Alteromonadales</taxon>
        <taxon>Alteromonadaceae</taxon>
        <taxon>Paraglaciecola</taxon>
    </lineage>
</organism>
<keyword evidence="3 5" id="KW-1133">Transmembrane helix</keyword>
<reference evidence="7 8" key="1">
    <citation type="journal article" date="2013" name="Genome Announc.">
        <title>Complete Genome Sequence of Glaciecola psychrophila Strain 170T.</title>
        <authorList>
            <person name="Yin J."/>
            <person name="Chen J."/>
            <person name="Liu G."/>
            <person name="Yu Y."/>
            <person name="Song L."/>
            <person name="Wang X."/>
            <person name="Qu X."/>
        </authorList>
    </citation>
    <scope>NUCLEOTIDE SEQUENCE [LARGE SCALE GENOMIC DNA]</scope>
    <source>
        <strain evidence="7 8">170</strain>
    </source>
</reference>
<feature type="domain" description="Sodium/calcium exchanger membrane region" evidence="6">
    <location>
        <begin position="4"/>
        <end position="47"/>
    </location>
</feature>
<gene>
    <name evidence="7" type="ORF">C427_2099</name>
</gene>
<evidence type="ECO:0000313" key="7">
    <source>
        <dbReference type="EMBL" id="AGH44208.1"/>
    </source>
</evidence>
<name>M4RNL9_9ALTE</name>
<proteinExistence type="predicted"/>
<feature type="transmembrane region" description="Helical" evidence="5">
    <location>
        <begin position="31"/>
        <end position="49"/>
    </location>
</feature>
<accession>M4RNL9</accession>
<evidence type="ECO:0000313" key="8">
    <source>
        <dbReference type="Proteomes" id="UP000011864"/>
    </source>
</evidence>
<protein>
    <submittedName>
        <fullName evidence="7">K+-dependent Na+/Ca+ exchanger related-protein</fullName>
    </submittedName>
</protein>
<sequence length="61" mass="6826">MLLAILSLISGLILLLWSADRFVDGAAATSKYAGMPPLLVGMLVVGLVLQRQRWWYLLWQP</sequence>
<comment type="subcellular location">
    <subcellularLocation>
        <location evidence="1">Membrane</location>
        <topology evidence="1">Multi-pass membrane protein</topology>
    </subcellularLocation>
</comment>
<dbReference type="KEGG" id="gps:C427_2099"/>
<dbReference type="GO" id="GO:0016020">
    <property type="term" value="C:membrane"/>
    <property type="evidence" value="ECO:0007669"/>
    <property type="project" value="UniProtKB-SubCell"/>
</dbReference>
<evidence type="ECO:0000256" key="1">
    <source>
        <dbReference type="ARBA" id="ARBA00004141"/>
    </source>
</evidence>
<evidence type="ECO:0000256" key="2">
    <source>
        <dbReference type="ARBA" id="ARBA00022692"/>
    </source>
</evidence>
<dbReference type="eggNOG" id="COG0530">
    <property type="taxonomic scope" value="Bacteria"/>
</dbReference>
<evidence type="ECO:0000256" key="3">
    <source>
        <dbReference type="ARBA" id="ARBA00022989"/>
    </source>
</evidence>
<dbReference type="Pfam" id="PF01699">
    <property type="entry name" value="Na_Ca_ex"/>
    <property type="match status" value="1"/>
</dbReference>
<dbReference type="EMBL" id="CP003837">
    <property type="protein sequence ID" value="AGH44208.1"/>
    <property type="molecule type" value="Genomic_DNA"/>
</dbReference>
<dbReference type="HOGENOM" id="CLU_2918524_0_0_6"/>
<keyword evidence="8" id="KW-1185">Reference proteome</keyword>
<dbReference type="AlphaFoldDB" id="M4RNL9"/>
<dbReference type="GO" id="GO:0055085">
    <property type="term" value="P:transmembrane transport"/>
    <property type="evidence" value="ECO:0007669"/>
    <property type="project" value="InterPro"/>
</dbReference>
<keyword evidence="4 5" id="KW-0472">Membrane</keyword>
<dbReference type="STRING" id="1129794.C427_2099"/>
<dbReference type="Proteomes" id="UP000011864">
    <property type="component" value="Chromosome"/>
</dbReference>
<keyword evidence="2 5" id="KW-0812">Transmembrane</keyword>
<evidence type="ECO:0000259" key="6">
    <source>
        <dbReference type="Pfam" id="PF01699"/>
    </source>
</evidence>
<evidence type="ECO:0000256" key="4">
    <source>
        <dbReference type="ARBA" id="ARBA00023136"/>
    </source>
</evidence>